<reference evidence="1 2" key="1">
    <citation type="submission" date="2020-03" db="EMBL/GenBank/DDBJ databases">
        <title>Cyclobacterium plantarum sp. nov., a marine bacterium isolated from a coastal-marine wetland.</title>
        <authorList>
            <person name="Sanchez-Porro C."/>
            <person name="Ventosa A."/>
            <person name="Amoozegar M."/>
        </authorList>
    </citation>
    <scope>NUCLEOTIDE SEQUENCE [LARGE SCALE GENOMIC DNA]</scope>
    <source>
        <strain evidence="1 2">GBPx2</strain>
    </source>
</reference>
<name>A0ABX0H7U8_9BACT</name>
<sequence length="181" mass="21001">MIAKLSKKSNQTILSLEDAKEHLRILHSHEDLYLNSLLYVVTDTLENELDSDLVDTEYVFSIYEKVKVNESILFPNPPIVQVKEVKVYNDTTLIESGISYTNSDEYIVFSELPLEFTRIEITYKKGYEDKDDIPKAIKQAALLFLTDLYMNRGSIVIGKTVFHLEKTIDRLIQPYRKVKFS</sequence>
<dbReference type="NCBIfam" id="TIGR01560">
    <property type="entry name" value="put_DNA_pack"/>
    <property type="match status" value="1"/>
</dbReference>
<protein>
    <submittedName>
        <fullName evidence="1">Phage gp6-like head-tail connector protein</fullName>
    </submittedName>
</protein>
<accession>A0ABX0H7U8</accession>
<dbReference type="Gene3D" id="1.10.3230.30">
    <property type="entry name" value="Phage gp6-like head-tail connector protein"/>
    <property type="match status" value="1"/>
</dbReference>
<evidence type="ECO:0000313" key="2">
    <source>
        <dbReference type="Proteomes" id="UP000649799"/>
    </source>
</evidence>
<organism evidence="1 2">
    <name type="scientific">Cyclobacterium plantarum</name>
    <dbReference type="NCBI Taxonomy" id="2716263"/>
    <lineage>
        <taxon>Bacteria</taxon>
        <taxon>Pseudomonadati</taxon>
        <taxon>Bacteroidota</taxon>
        <taxon>Cytophagia</taxon>
        <taxon>Cytophagales</taxon>
        <taxon>Cyclobacteriaceae</taxon>
        <taxon>Cyclobacterium</taxon>
    </lineage>
</organism>
<dbReference type="CDD" id="cd08054">
    <property type="entry name" value="gp6"/>
    <property type="match status" value="1"/>
</dbReference>
<proteinExistence type="predicted"/>
<dbReference type="InterPro" id="IPR021146">
    <property type="entry name" value="Phage_gp6-like_head-tail"/>
</dbReference>
<dbReference type="Pfam" id="PF05135">
    <property type="entry name" value="Phage_connect_1"/>
    <property type="match status" value="1"/>
</dbReference>
<dbReference type="RefSeq" id="WP_166147896.1">
    <property type="nucleotide sequence ID" value="NZ_JAANYN010000005.1"/>
</dbReference>
<dbReference type="NCBIfam" id="TIGR02215">
    <property type="entry name" value="phage_chp_gp8"/>
    <property type="match status" value="1"/>
</dbReference>
<dbReference type="Proteomes" id="UP000649799">
    <property type="component" value="Unassembled WGS sequence"/>
</dbReference>
<gene>
    <name evidence="1" type="ORF">G9Q97_14180</name>
</gene>
<dbReference type="InterPro" id="IPR006450">
    <property type="entry name" value="Phage_HK97_gp6-like"/>
</dbReference>
<dbReference type="EMBL" id="JAANYN010000005">
    <property type="protein sequence ID" value="NHE57959.1"/>
    <property type="molecule type" value="Genomic_DNA"/>
</dbReference>
<dbReference type="InterPro" id="IPR011738">
    <property type="entry name" value="Phage_CHP"/>
</dbReference>
<keyword evidence="2" id="KW-1185">Reference proteome</keyword>
<comment type="caution">
    <text evidence="1">The sequence shown here is derived from an EMBL/GenBank/DDBJ whole genome shotgun (WGS) entry which is preliminary data.</text>
</comment>
<evidence type="ECO:0000313" key="1">
    <source>
        <dbReference type="EMBL" id="NHE57959.1"/>
    </source>
</evidence>